<evidence type="ECO:0000313" key="1">
    <source>
        <dbReference type="EMBL" id="KAG0252850.1"/>
    </source>
</evidence>
<sequence length="55" mass="6149">DQKDEIILIGNDVANVSQSAATIQQTTRVRNKDIRKFLDGIYVSQKGQIKSADEE</sequence>
<protein>
    <submittedName>
        <fullName evidence="1">60S ribosomal protein L9</fullName>
    </submittedName>
</protein>
<keyword evidence="1" id="KW-0689">Ribosomal protein</keyword>
<reference evidence="1" key="1">
    <citation type="journal article" date="2020" name="Fungal Divers.">
        <title>Resolving the Mortierellaceae phylogeny through synthesis of multi-gene phylogenetics and phylogenomics.</title>
        <authorList>
            <person name="Vandepol N."/>
            <person name="Liber J."/>
            <person name="Desiro A."/>
            <person name="Na H."/>
            <person name="Kennedy M."/>
            <person name="Barry K."/>
            <person name="Grigoriev I.V."/>
            <person name="Miller A.N."/>
            <person name="O'Donnell K."/>
            <person name="Stajich J.E."/>
            <person name="Bonito G."/>
        </authorList>
    </citation>
    <scope>NUCLEOTIDE SEQUENCE</scope>
    <source>
        <strain evidence="1">KOD948</strain>
    </source>
</reference>
<dbReference type="EMBL" id="JAAAJA010000494">
    <property type="protein sequence ID" value="KAG0252850.1"/>
    <property type="molecule type" value="Genomic_DNA"/>
</dbReference>
<proteinExistence type="predicted"/>
<name>A0A9P6PVA8_9FUNG</name>
<dbReference type="InterPro" id="IPR036789">
    <property type="entry name" value="Ribosomal_uL6-like_a/b-dom_sf"/>
</dbReference>
<comment type="caution">
    <text evidence="1">The sequence shown here is derived from an EMBL/GenBank/DDBJ whole genome shotgun (WGS) entry which is preliminary data.</text>
</comment>
<dbReference type="SUPFAM" id="SSF56053">
    <property type="entry name" value="Ribosomal protein L6"/>
    <property type="match status" value="1"/>
</dbReference>
<dbReference type="PROSITE" id="PS00700">
    <property type="entry name" value="RIBOSOMAL_L6_2"/>
    <property type="match status" value="1"/>
</dbReference>
<keyword evidence="2" id="KW-1185">Reference proteome</keyword>
<feature type="non-terminal residue" evidence="1">
    <location>
        <position position="1"/>
    </location>
</feature>
<dbReference type="GO" id="GO:0005840">
    <property type="term" value="C:ribosome"/>
    <property type="evidence" value="ECO:0007669"/>
    <property type="project" value="UniProtKB-KW"/>
</dbReference>
<accession>A0A9P6PVA8</accession>
<dbReference type="InterPro" id="IPR002359">
    <property type="entry name" value="Ribosomal_uL6_CS2"/>
</dbReference>
<dbReference type="OrthoDB" id="10252633at2759"/>
<keyword evidence="1" id="KW-0687">Ribonucleoprotein</keyword>
<organism evidence="1 2">
    <name type="scientific">Mortierella polycephala</name>
    <dbReference type="NCBI Taxonomy" id="41804"/>
    <lineage>
        <taxon>Eukaryota</taxon>
        <taxon>Fungi</taxon>
        <taxon>Fungi incertae sedis</taxon>
        <taxon>Mucoromycota</taxon>
        <taxon>Mortierellomycotina</taxon>
        <taxon>Mortierellomycetes</taxon>
        <taxon>Mortierellales</taxon>
        <taxon>Mortierellaceae</taxon>
        <taxon>Mortierella</taxon>
    </lineage>
</organism>
<dbReference type="AlphaFoldDB" id="A0A9P6PVA8"/>
<dbReference type="GO" id="GO:0003735">
    <property type="term" value="F:structural constituent of ribosome"/>
    <property type="evidence" value="ECO:0007669"/>
    <property type="project" value="InterPro"/>
</dbReference>
<gene>
    <name evidence="1" type="primary">RPL9</name>
    <name evidence="1" type="ORF">BG011_006715</name>
</gene>
<dbReference type="Proteomes" id="UP000726737">
    <property type="component" value="Unassembled WGS sequence"/>
</dbReference>
<evidence type="ECO:0000313" key="2">
    <source>
        <dbReference type="Proteomes" id="UP000726737"/>
    </source>
</evidence>
<dbReference type="GO" id="GO:0019843">
    <property type="term" value="F:rRNA binding"/>
    <property type="evidence" value="ECO:0007669"/>
    <property type="project" value="InterPro"/>
</dbReference>
<dbReference type="GO" id="GO:0006412">
    <property type="term" value="P:translation"/>
    <property type="evidence" value="ECO:0007669"/>
    <property type="project" value="InterPro"/>
</dbReference>
<dbReference type="Gene3D" id="3.90.930.12">
    <property type="entry name" value="Ribosomal protein L6, alpha-beta domain"/>
    <property type="match status" value="1"/>
</dbReference>